<dbReference type="PANTHER" id="PTHR45947">
    <property type="entry name" value="SULFOQUINOVOSYL TRANSFERASE SQD2"/>
    <property type="match status" value="1"/>
</dbReference>
<proteinExistence type="predicted"/>
<evidence type="ECO:0000259" key="2">
    <source>
        <dbReference type="Pfam" id="PF13439"/>
    </source>
</evidence>
<dbReference type="PANTHER" id="PTHR45947:SF3">
    <property type="entry name" value="SULFOQUINOVOSYL TRANSFERASE SQD2"/>
    <property type="match status" value="1"/>
</dbReference>
<name>A0A5J6WBG7_9SPIR</name>
<gene>
    <name evidence="3" type="ORF">DB723_02250</name>
</gene>
<organism evidence="3 4">
    <name type="scientific">Borrelia maritima</name>
    <dbReference type="NCBI Taxonomy" id="2761123"/>
    <lineage>
        <taxon>Bacteria</taxon>
        <taxon>Pseudomonadati</taxon>
        <taxon>Spirochaetota</taxon>
        <taxon>Spirochaetia</taxon>
        <taxon>Spirochaetales</taxon>
        <taxon>Borreliaceae</taxon>
        <taxon>Borrelia</taxon>
    </lineage>
</organism>
<dbReference type="CDD" id="cd03817">
    <property type="entry name" value="GT4_UGDG-like"/>
    <property type="match status" value="1"/>
</dbReference>
<dbReference type="InterPro" id="IPR028098">
    <property type="entry name" value="Glyco_trans_4-like_N"/>
</dbReference>
<dbReference type="InterPro" id="IPR050194">
    <property type="entry name" value="Glycosyltransferase_grp1"/>
</dbReference>
<feature type="domain" description="Glycosyl transferase family 1" evidence="1">
    <location>
        <begin position="189"/>
        <end position="355"/>
    </location>
</feature>
<accession>A0A5J6WBG7</accession>
<dbReference type="KEGG" id="bmat:DB723_02250"/>
<sequence length="382" mass="45078">MKVAIFTDTYIPEKNGVATSIKQIKEGFEKNGYEVYIFCPKTKKSLNEKNVYRCPSIQINKKLDAVIAFPNKRKISKIIQNYKPDIIHTHSEFSMGKTGKQIALKQNIPMVHTSHTMWDYYLHYLGFFKYFINPDKMIRRHYNKIKYFIYPSSKAKKRYFHLSNNSNYKIIPNGVDRKLFIKTLSKEKKDEILKKHNIKQTDKIIIFVGRINKEKNINLLVIHLKDLLIQNKNYKLIIIGKGSEEKEIKNFSIKHGLEKQILLIGAIPWEEIYYYYKISDIFASLSRSEVYPMTVIEALTAGIPAILINDYIYKDVIKEGINGFLIKKYENLSEYIEKVIKDDEILKTFKQNAKKYSIKFASHLFIKKIENYYSEIIARKNY</sequence>
<protein>
    <submittedName>
        <fullName evidence="3">Glycosyltransferase family 4 protein</fullName>
    </submittedName>
</protein>
<dbReference type="Pfam" id="PF00534">
    <property type="entry name" value="Glycos_transf_1"/>
    <property type="match status" value="1"/>
</dbReference>
<evidence type="ECO:0000259" key="1">
    <source>
        <dbReference type="Pfam" id="PF00534"/>
    </source>
</evidence>
<dbReference type="EMBL" id="CP044535">
    <property type="protein sequence ID" value="QFI14573.1"/>
    <property type="molecule type" value="Genomic_DNA"/>
</dbReference>
<reference evidence="4" key="1">
    <citation type="submission" date="2019-10" db="EMBL/GenBank/DDBJ databases">
        <title>Borrelia maritima sp. nov., a novel species of the Borrelia burgdorferi sensu lato complex, occupies a basal position to North American species.</title>
        <authorList>
            <person name="Margos G."/>
            <person name="Fedorova N."/>
            <person name="Becker N.S."/>
            <person name="Kleinjan J.E."/>
            <person name="Marosevic D."/>
            <person name="Krebs S."/>
            <person name="Hui L."/>
            <person name="Fingerle V."/>
            <person name="Lane R.S."/>
        </authorList>
    </citation>
    <scope>NUCLEOTIDE SEQUENCE [LARGE SCALE GENOMIC DNA]</scope>
    <source>
        <strain evidence="4">CA690</strain>
    </source>
</reference>
<dbReference type="SUPFAM" id="SSF53756">
    <property type="entry name" value="UDP-Glycosyltransferase/glycogen phosphorylase"/>
    <property type="match status" value="1"/>
</dbReference>
<dbReference type="Proteomes" id="UP000326393">
    <property type="component" value="Chromosome"/>
</dbReference>
<feature type="domain" description="Glycosyltransferase subfamily 4-like N-terminal" evidence="2">
    <location>
        <begin position="15"/>
        <end position="177"/>
    </location>
</feature>
<reference evidence="3 4" key="2">
    <citation type="journal article" date="2020" name="Int. J. Syst. Evol. Microbiol.">
        <title>Borrelia maritima sp. nov., a novel species of the Borrelia burgdorferi sensu lato complex, occupying a basal position to North American species.</title>
        <authorList>
            <person name="Margos G."/>
            <person name="Fedorova N."/>
            <person name="Becker N.S."/>
            <person name="Kleinjan J.E."/>
            <person name="Marosevic D."/>
            <person name="Krebs S."/>
            <person name="Hui L."/>
            <person name="Fingerle V."/>
            <person name="Lane R.S."/>
        </authorList>
    </citation>
    <scope>NUCLEOTIDE SEQUENCE [LARGE SCALE GENOMIC DNA]</scope>
    <source>
        <strain evidence="3 4">CA690</strain>
    </source>
</reference>
<dbReference type="GO" id="GO:0016757">
    <property type="term" value="F:glycosyltransferase activity"/>
    <property type="evidence" value="ECO:0007669"/>
    <property type="project" value="InterPro"/>
</dbReference>
<keyword evidence="3" id="KW-0808">Transferase</keyword>
<dbReference type="RefSeq" id="WP_151552202.1">
    <property type="nucleotide sequence ID" value="NZ_CP044535.1"/>
</dbReference>
<dbReference type="OrthoDB" id="9802525at2"/>
<dbReference type="Pfam" id="PF13439">
    <property type="entry name" value="Glyco_transf_4"/>
    <property type="match status" value="1"/>
</dbReference>
<dbReference type="Gene3D" id="3.40.50.2000">
    <property type="entry name" value="Glycogen Phosphorylase B"/>
    <property type="match status" value="2"/>
</dbReference>
<evidence type="ECO:0000313" key="4">
    <source>
        <dbReference type="Proteomes" id="UP000326393"/>
    </source>
</evidence>
<keyword evidence="4" id="KW-1185">Reference proteome</keyword>
<evidence type="ECO:0000313" key="3">
    <source>
        <dbReference type="EMBL" id="QFI14573.1"/>
    </source>
</evidence>
<dbReference type="InterPro" id="IPR001296">
    <property type="entry name" value="Glyco_trans_1"/>
</dbReference>
<dbReference type="AlphaFoldDB" id="A0A5J6WBG7"/>